<evidence type="ECO:0000313" key="12">
    <source>
        <dbReference type="EMBL" id="ADP76469.1"/>
    </source>
</evidence>
<dbReference type="CDD" id="cd00075">
    <property type="entry name" value="HATPase"/>
    <property type="match status" value="1"/>
</dbReference>
<dbReference type="GO" id="GO:0004721">
    <property type="term" value="F:phosphoprotein phosphatase activity"/>
    <property type="evidence" value="ECO:0007669"/>
    <property type="project" value="TreeGrafter"/>
</dbReference>
<dbReference type="PANTHER" id="PTHR45453:SF1">
    <property type="entry name" value="PHOSPHATE REGULON SENSOR PROTEIN PHOR"/>
    <property type="match status" value="1"/>
</dbReference>
<dbReference type="EMBL" id="CP002294">
    <property type="protein sequence ID" value="ADP76469.1"/>
    <property type="molecule type" value="Genomic_DNA"/>
</dbReference>
<comment type="catalytic activity">
    <reaction evidence="1">
        <text>ATP + protein L-histidine = ADP + protein N-phospho-L-histidine.</text>
        <dbReference type="EC" id="2.7.13.3"/>
    </reaction>
</comment>
<dbReference type="InterPro" id="IPR050351">
    <property type="entry name" value="BphY/WalK/GraS-like"/>
</dbReference>
<feature type="domain" description="Histidine kinase" evidence="11">
    <location>
        <begin position="354"/>
        <end position="572"/>
    </location>
</feature>
<keyword evidence="8" id="KW-0067">ATP-binding</keyword>
<dbReference type="FunFam" id="1.10.287.130:FF:000082">
    <property type="entry name" value="Sensor histidine kinase YvrG"/>
    <property type="match status" value="1"/>
</dbReference>
<keyword evidence="10" id="KW-0812">Transmembrane</keyword>
<evidence type="ECO:0000256" key="6">
    <source>
        <dbReference type="ARBA" id="ARBA00022741"/>
    </source>
</evidence>
<evidence type="ECO:0000256" key="4">
    <source>
        <dbReference type="ARBA" id="ARBA00022553"/>
    </source>
</evidence>
<reference evidence="12" key="1">
    <citation type="submission" date="2010-10" db="EMBL/GenBank/DDBJ databases">
        <title>Complete sequence of plasmid of Geobacillus sp. Y4.1MC1.</title>
        <authorList>
            <consortium name="US DOE Joint Genome Institute"/>
            <person name="Lucas S."/>
            <person name="Copeland A."/>
            <person name="Lapidus A."/>
            <person name="Cheng J.-F."/>
            <person name="Bruce D."/>
            <person name="Goodwin L."/>
            <person name="Pitluck S."/>
            <person name="Chertkov O."/>
            <person name="Zhang X."/>
            <person name="Detter J.C."/>
            <person name="Han C."/>
            <person name="Tapia R."/>
            <person name="Land M."/>
            <person name="Hauser L."/>
            <person name="Jeffries C."/>
            <person name="Kyrpides N."/>
            <person name="Ivanova N."/>
            <person name="Ovchinnikova G."/>
            <person name="Brumm P."/>
            <person name="Mead D."/>
            <person name="Woyke T."/>
        </authorList>
    </citation>
    <scope>NUCLEOTIDE SEQUENCE [LARGE SCALE GENOMIC DNA]</scope>
    <source>
        <strain evidence="12">Y4.1MC1</strain>
        <plasmid evidence="12">pGY4MC101</plasmid>
    </source>
</reference>
<evidence type="ECO:0000256" key="10">
    <source>
        <dbReference type="SAM" id="Phobius"/>
    </source>
</evidence>
<keyword evidence="10" id="KW-0472">Membrane</keyword>
<evidence type="ECO:0000256" key="1">
    <source>
        <dbReference type="ARBA" id="ARBA00000085"/>
    </source>
</evidence>
<evidence type="ECO:0000256" key="7">
    <source>
        <dbReference type="ARBA" id="ARBA00022777"/>
    </source>
</evidence>
<dbReference type="GO" id="GO:0005886">
    <property type="term" value="C:plasma membrane"/>
    <property type="evidence" value="ECO:0007669"/>
    <property type="project" value="UniProtKB-SubCell"/>
</dbReference>
<dbReference type="InterPro" id="IPR003661">
    <property type="entry name" value="HisK_dim/P_dom"/>
</dbReference>
<keyword evidence="5" id="KW-0808">Transferase</keyword>
<dbReference type="SMART" id="SM00388">
    <property type="entry name" value="HisKA"/>
    <property type="match status" value="1"/>
</dbReference>
<sequence>MSLRRRLTLHFSLHFILMLCLILLFILGSFFFPAYFILESEMKADFARASEEYLNLAITIEDGKAVINESVKESIRKKGGWLQVVDSKGSVIGEYNAPKELPKRYDFTHILSMDFDNFRTYYWILKKDDDSEITVIYGAPFKSKQILNTLLRSRSFPYIDTDVKNYLVKQNAWIQVYDASGNVVYSYHAPPKLKLTYTEILSMKKAPWNSKVDISSYYDKEKDQMFVVGTSNPYYSPDHITDSIIGASLLNSFLVVFGILLVFAVAVSIWYSKKFGKPLLYMMKWISNMSKGNYMAPKDKKGRIPILNKKGSLHKRYKIFREIVDSLYTLSNTLQQNEETQRRMEKTREEWITGLSHDLKTPLSSLYGFSALLASDQYQWSPEEIREMGRVMKEKATYMSELIEDLNLTYRLKNNALPIHKEKKDIVSLLKEFLAAFAATAEAQEKEIDFESTQDVIFLEIDPKWFTRILDNLLANAVKHNRPGTKIKVKAEANHQCTVISIEDNGIGMDEETVKNLFNRYYRGGNTQDSDSGSGLGMAIAHQLVVAHGGEIIVESEKHVGTTIKMVFPRTNDG</sequence>
<keyword evidence="12" id="KW-0614">Plasmid</keyword>
<gene>
    <name evidence="12" type="ORF">GY4MC1_3849</name>
</gene>
<dbReference type="AlphaFoldDB" id="A0A7U3YIM8"/>
<dbReference type="SMART" id="SM00387">
    <property type="entry name" value="HATPase_c"/>
    <property type="match status" value="1"/>
</dbReference>
<dbReference type="FunFam" id="3.30.565.10:FF:000006">
    <property type="entry name" value="Sensor histidine kinase WalK"/>
    <property type="match status" value="1"/>
</dbReference>
<dbReference type="InterPro" id="IPR036890">
    <property type="entry name" value="HATPase_C_sf"/>
</dbReference>
<evidence type="ECO:0000256" key="5">
    <source>
        <dbReference type="ARBA" id="ARBA00022679"/>
    </source>
</evidence>
<dbReference type="SUPFAM" id="SSF55874">
    <property type="entry name" value="ATPase domain of HSP90 chaperone/DNA topoisomerase II/histidine kinase"/>
    <property type="match status" value="1"/>
</dbReference>
<feature type="transmembrane region" description="Helical" evidence="10">
    <location>
        <begin position="249"/>
        <end position="272"/>
    </location>
</feature>
<keyword evidence="9" id="KW-0902">Two-component regulatory system</keyword>
<dbReference type="Pfam" id="PF02518">
    <property type="entry name" value="HATPase_c"/>
    <property type="match status" value="1"/>
</dbReference>
<keyword evidence="7 12" id="KW-0418">Kinase</keyword>
<evidence type="ECO:0000256" key="9">
    <source>
        <dbReference type="ARBA" id="ARBA00023012"/>
    </source>
</evidence>
<dbReference type="CDD" id="cd00082">
    <property type="entry name" value="HisKA"/>
    <property type="match status" value="1"/>
</dbReference>
<evidence type="ECO:0000259" key="11">
    <source>
        <dbReference type="PROSITE" id="PS50109"/>
    </source>
</evidence>
<comment type="subcellular location">
    <subcellularLocation>
        <location evidence="2">Cell membrane</location>
        <topology evidence="2">Multi-pass membrane protein</topology>
    </subcellularLocation>
</comment>
<dbReference type="GO" id="GO:0005524">
    <property type="term" value="F:ATP binding"/>
    <property type="evidence" value="ECO:0007669"/>
    <property type="project" value="UniProtKB-KW"/>
</dbReference>
<protein>
    <recommendedName>
        <fullName evidence="3">histidine kinase</fullName>
        <ecNumber evidence="3">2.7.13.3</ecNumber>
    </recommendedName>
</protein>
<dbReference type="Gene3D" id="1.10.287.130">
    <property type="match status" value="1"/>
</dbReference>
<evidence type="ECO:0000256" key="8">
    <source>
        <dbReference type="ARBA" id="ARBA00022840"/>
    </source>
</evidence>
<name>A0A7U3YIM8_GEOS0</name>
<evidence type="ECO:0000256" key="3">
    <source>
        <dbReference type="ARBA" id="ARBA00012438"/>
    </source>
</evidence>
<keyword evidence="6" id="KW-0547">Nucleotide-binding</keyword>
<keyword evidence="10" id="KW-1133">Transmembrane helix</keyword>
<dbReference type="GO" id="GO:0016036">
    <property type="term" value="P:cellular response to phosphate starvation"/>
    <property type="evidence" value="ECO:0007669"/>
    <property type="project" value="TreeGrafter"/>
</dbReference>
<dbReference type="InterPro" id="IPR005467">
    <property type="entry name" value="His_kinase_dom"/>
</dbReference>
<dbReference type="InterPro" id="IPR003594">
    <property type="entry name" value="HATPase_dom"/>
</dbReference>
<organism evidence="12">
    <name type="scientific">Geobacillus sp. (strain Y4.1MC1)</name>
    <dbReference type="NCBI Taxonomy" id="581103"/>
    <lineage>
        <taxon>Bacteria</taxon>
        <taxon>Bacillati</taxon>
        <taxon>Bacillota</taxon>
        <taxon>Bacilli</taxon>
        <taxon>Bacillales</taxon>
        <taxon>Anoxybacillaceae</taxon>
        <taxon>Geobacillus</taxon>
    </lineage>
</organism>
<keyword evidence="4" id="KW-0597">Phosphoprotein</keyword>
<dbReference type="EC" id="2.7.13.3" evidence="3"/>
<evidence type="ECO:0000256" key="2">
    <source>
        <dbReference type="ARBA" id="ARBA00004651"/>
    </source>
</evidence>
<geneLocation type="plasmid" evidence="12">
    <name>pGY4MC101</name>
</geneLocation>
<feature type="transmembrane region" description="Helical" evidence="10">
    <location>
        <begin position="12"/>
        <end position="38"/>
    </location>
</feature>
<dbReference type="Pfam" id="PF00512">
    <property type="entry name" value="HisKA"/>
    <property type="match status" value="1"/>
</dbReference>
<proteinExistence type="predicted"/>
<dbReference type="InterPro" id="IPR004358">
    <property type="entry name" value="Sig_transdc_His_kin-like_C"/>
</dbReference>
<dbReference type="KEGG" id="gmc:GY4MC1_3849"/>
<dbReference type="Gene3D" id="3.30.565.10">
    <property type="entry name" value="Histidine kinase-like ATPase, C-terminal domain"/>
    <property type="match status" value="1"/>
</dbReference>
<dbReference type="SUPFAM" id="SSF47384">
    <property type="entry name" value="Homodimeric domain of signal transducing histidine kinase"/>
    <property type="match status" value="1"/>
</dbReference>
<dbReference type="PROSITE" id="PS50109">
    <property type="entry name" value="HIS_KIN"/>
    <property type="match status" value="1"/>
</dbReference>
<dbReference type="GO" id="GO:0000155">
    <property type="term" value="F:phosphorelay sensor kinase activity"/>
    <property type="evidence" value="ECO:0007669"/>
    <property type="project" value="InterPro"/>
</dbReference>
<dbReference type="InterPro" id="IPR036097">
    <property type="entry name" value="HisK_dim/P_sf"/>
</dbReference>
<accession>A0A7U3YIM8</accession>
<dbReference type="PANTHER" id="PTHR45453">
    <property type="entry name" value="PHOSPHATE REGULON SENSOR PROTEIN PHOR"/>
    <property type="match status" value="1"/>
</dbReference>
<dbReference type="PRINTS" id="PR00344">
    <property type="entry name" value="BCTRLSENSOR"/>
</dbReference>